<accession>A0A1F7WTB6</accession>
<evidence type="ECO:0000313" key="1">
    <source>
        <dbReference type="EMBL" id="OGM06031.1"/>
    </source>
</evidence>
<proteinExistence type="predicted"/>
<protein>
    <submittedName>
        <fullName evidence="1">Uncharacterized protein</fullName>
    </submittedName>
</protein>
<gene>
    <name evidence="1" type="ORF">A2125_00775</name>
</gene>
<organism evidence="1 2">
    <name type="scientific">Candidatus Woesebacteria bacterium GWB1_43_5</name>
    <dbReference type="NCBI Taxonomy" id="1802474"/>
    <lineage>
        <taxon>Bacteria</taxon>
        <taxon>Candidatus Woeseibacteriota</taxon>
    </lineage>
</organism>
<sequence>MSNIIRRLLTIVFVVIGLFALAASGSEVKAADGTTLRHAFVAHRDTVTGEMVARVNNWTGARFNGWICATEVTNSRSYHRGCLKADLAPLYMGEPGSIQFGVTTLYGGSVRYTYQGADSVWRAVASAVR</sequence>
<name>A0A1F7WTB6_9BACT</name>
<reference evidence="1 2" key="1">
    <citation type="journal article" date="2016" name="Nat. Commun.">
        <title>Thousands of microbial genomes shed light on interconnected biogeochemical processes in an aquifer system.</title>
        <authorList>
            <person name="Anantharaman K."/>
            <person name="Brown C.T."/>
            <person name="Hug L.A."/>
            <person name="Sharon I."/>
            <person name="Castelle C.J."/>
            <person name="Probst A.J."/>
            <person name="Thomas B.C."/>
            <person name="Singh A."/>
            <person name="Wilkins M.J."/>
            <person name="Karaoz U."/>
            <person name="Brodie E.L."/>
            <person name="Williams K.H."/>
            <person name="Hubbard S.S."/>
            <person name="Banfield J.F."/>
        </authorList>
    </citation>
    <scope>NUCLEOTIDE SEQUENCE [LARGE SCALE GENOMIC DNA]</scope>
</reference>
<evidence type="ECO:0000313" key="2">
    <source>
        <dbReference type="Proteomes" id="UP000178812"/>
    </source>
</evidence>
<comment type="caution">
    <text evidence="1">The sequence shown here is derived from an EMBL/GenBank/DDBJ whole genome shotgun (WGS) entry which is preliminary data.</text>
</comment>
<dbReference type="Proteomes" id="UP000178812">
    <property type="component" value="Unassembled WGS sequence"/>
</dbReference>
<dbReference type="AlphaFoldDB" id="A0A1F7WTB6"/>
<dbReference type="EMBL" id="MGFM01000007">
    <property type="protein sequence ID" value="OGM06031.1"/>
    <property type="molecule type" value="Genomic_DNA"/>
</dbReference>